<dbReference type="Gene3D" id="3.80.10.10">
    <property type="entry name" value="Ribonuclease Inhibitor"/>
    <property type="match status" value="2"/>
</dbReference>
<dbReference type="Proteomes" id="UP000823891">
    <property type="component" value="Unassembled WGS sequence"/>
</dbReference>
<evidence type="ECO:0000313" key="6">
    <source>
        <dbReference type="Proteomes" id="UP000823891"/>
    </source>
</evidence>
<dbReference type="InterPro" id="IPR050836">
    <property type="entry name" value="SDS22/Internalin_LRR"/>
</dbReference>
<name>A0A9D2SP52_9FIRM</name>
<dbReference type="PROSITE" id="PS51450">
    <property type="entry name" value="LRR"/>
    <property type="match status" value="1"/>
</dbReference>
<gene>
    <name evidence="5" type="ORF">H9761_05035</name>
</gene>
<feature type="region of interest" description="Disordered" evidence="3">
    <location>
        <begin position="48"/>
        <end position="74"/>
    </location>
</feature>
<dbReference type="AlphaFoldDB" id="A0A9D2SP52"/>
<dbReference type="SUPFAM" id="SSF52058">
    <property type="entry name" value="L domain-like"/>
    <property type="match status" value="2"/>
</dbReference>
<sequence length="644" mass="69635">MKLTELKCSACGGSLKIDELNPDVAECEYCHTRYTLENNRGNAHRQSQFQYTENRPSQKIGTGQRIGTGQKAGTEQKAAAGKRAAAVMVLIVAVFGVLYGLRTFSGSSENSEQTEAAAEENGLPAQESEAADSAAAALEKLKEDPLLAAFCQAVFDRPAEEVTAAELAGIRQLSFSSTVDVRRIGYSFEDPAENAEAELVWESFSRDTYSEADLSCLPAFSGLVYLNTSQSLQAGDLAGLSIRGISGYFGSLTEIEAVVEEPEKLEEIRSLSSSFDLSGVERFPALKKLVIHGELADPKVMIQGTSLESLALESGSLSMDFSVLGMLTGLKELSISSENLRDIGFISRLPELASLSLSNGAMLTLDALKDCSGLKALSIVMCDEVKDLSAVSGLTGLETLRLDLPYGCPEPDLSGLARLKELYLEGFQNMSFLKSLSGLEALTLDSCQVSDPSVFSGLGSLRSLTCTSFVSTERDYSFIPEMTSLEEVNLSGTETYDDLSGIFNLPALKRLNISGMSAEINFDKIQENTILEELQADHLKLYENVTVSGGGGIIYVDWDDVTFSEHLDFLGRLKSLKHLSIRENELTDLNFAREMGALETIDFSDNYVSDVSPLSALQNLKQVTGTDNPVSNYEALGPSVTVVR</sequence>
<dbReference type="InterPro" id="IPR032675">
    <property type="entry name" value="LRR_dom_sf"/>
</dbReference>
<proteinExistence type="predicted"/>
<dbReference type="EMBL" id="DWWS01000019">
    <property type="protein sequence ID" value="HJC23053.1"/>
    <property type="molecule type" value="Genomic_DNA"/>
</dbReference>
<feature type="compositionally biased region" description="Polar residues" evidence="3">
    <location>
        <begin position="48"/>
        <end position="73"/>
    </location>
</feature>
<dbReference type="PANTHER" id="PTHR46652:SF3">
    <property type="entry name" value="LEUCINE-RICH REPEAT-CONTAINING PROTEIN 9"/>
    <property type="match status" value="1"/>
</dbReference>
<protein>
    <submittedName>
        <fullName evidence="5">Leucine-rich repeat domain-containing protein</fullName>
    </submittedName>
</protein>
<keyword evidence="4" id="KW-0472">Membrane</keyword>
<feature type="region of interest" description="Disordered" evidence="3">
    <location>
        <begin position="110"/>
        <end position="129"/>
    </location>
</feature>
<reference evidence="5" key="1">
    <citation type="journal article" date="2021" name="PeerJ">
        <title>Extensive microbial diversity within the chicken gut microbiome revealed by metagenomics and culture.</title>
        <authorList>
            <person name="Gilroy R."/>
            <person name="Ravi A."/>
            <person name="Getino M."/>
            <person name="Pursley I."/>
            <person name="Horton D.L."/>
            <person name="Alikhan N.F."/>
            <person name="Baker D."/>
            <person name="Gharbi K."/>
            <person name="Hall N."/>
            <person name="Watson M."/>
            <person name="Adriaenssens E.M."/>
            <person name="Foster-Nyarko E."/>
            <person name="Jarju S."/>
            <person name="Secka A."/>
            <person name="Antonio M."/>
            <person name="Oren A."/>
            <person name="Chaudhuri R.R."/>
            <person name="La Ragione R."/>
            <person name="Hildebrand F."/>
            <person name="Pallen M.J."/>
        </authorList>
    </citation>
    <scope>NUCLEOTIDE SEQUENCE</scope>
    <source>
        <strain evidence="5">USAMLcec2-132</strain>
    </source>
</reference>
<evidence type="ECO:0000313" key="5">
    <source>
        <dbReference type="EMBL" id="HJC23053.1"/>
    </source>
</evidence>
<evidence type="ECO:0000256" key="3">
    <source>
        <dbReference type="SAM" id="MobiDB-lite"/>
    </source>
</evidence>
<keyword evidence="4" id="KW-0812">Transmembrane</keyword>
<keyword evidence="1" id="KW-0433">Leucine-rich repeat</keyword>
<dbReference type="InterPro" id="IPR001611">
    <property type="entry name" value="Leu-rich_rpt"/>
</dbReference>
<keyword evidence="4" id="KW-1133">Transmembrane helix</keyword>
<keyword evidence="2" id="KW-0677">Repeat</keyword>
<evidence type="ECO:0000256" key="1">
    <source>
        <dbReference type="ARBA" id="ARBA00022614"/>
    </source>
</evidence>
<feature type="transmembrane region" description="Helical" evidence="4">
    <location>
        <begin position="84"/>
        <end position="101"/>
    </location>
</feature>
<dbReference type="PANTHER" id="PTHR46652">
    <property type="entry name" value="LEUCINE-RICH REPEAT AND IQ DOMAIN-CONTAINING PROTEIN 1-RELATED"/>
    <property type="match status" value="1"/>
</dbReference>
<reference evidence="5" key="2">
    <citation type="submission" date="2021-04" db="EMBL/GenBank/DDBJ databases">
        <authorList>
            <person name="Gilroy R."/>
        </authorList>
    </citation>
    <scope>NUCLEOTIDE SEQUENCE</scope>
    <source>
        <strain evidence="5">USAMLcec2-132</strain>
    </source>
</reference>
<evidence type="ECO:0000256" key="4">
    <source>
        <dbReference type="SAM" id="Phobius"/>
    </source>
</evidence>
<accession>A0A9D2SP52</accession>
<organism evidence="5 6">
    <name type="scientific">Candidatus Eisenbergiella merdavium</name>
    <dbReference type="NCBI Taxonomy" id="2838551"/>
    <lineage>
        <taxon>Bacteria</taxon>
        <taxon>Bacillati</taxon>
        <taxon>Bacillota</taxon>
        <taxon>Clostridia</taxon>
        <taxon>Lachnospirales</taxon>
        <taxon>Lachnospiraceae</taxon>
        <taxon>Eisenbergiella</taxon>
    </lineage>
</organism>
<evidence type="ECO:0000256" key="2">
    <source>
        <dbReference type="ARBA" id="ARBA00022737"/>
    </source>
</evidence>
<comment type="caution">
    <text evidence="5">The sequence shown here is derived from an EMBL/GenBank/DDBJ whole genome shotgun (WGS) entry which is preliminary data.</text>
</comment>